<proteinExistence type="predicted"/>
<accession>A0A6C0EVF6</accession>
<protein>
    <submittedName>
        <fullName evidence="2">Uncharacterized protein</fullName>
    </submittedName>
</protein>
<feature type="region of interest" description="Disordered" evidence="1">
    <location>
        <begin position="88"/>
        <end position="118"/>
    </location>
</feature>
<sequence>MTRFTRNANGKPVFHGRAYEMTFGSRAQVWHGTAYKTSGGLTKSHLIKNKAGHIVSKSKHTTAKKEKRLVKAGYGTKKGKFGFVRLGKSMKGNRKHRGSKHHRGGMSALSPSSYDGKGVGTSGVDLQFVSGNSA</sequence>
<evidence type="ECO:0000256" key="1">
    <source>
        <dbReference type="SAM" id="MobiDB-lite"/>
    </source>
</evidence>
<evidence type="ECO:0000313" key="2">
    <source>
        <dbReference type="EMBL" id="QHT31255.1"/>
    </source>
</evidence>
<dbReference type="GO" id="GO:0003677">
    <property type="term" value="F:DNA binding"/>
    <property type="evidence" value="ECO:0007669"/>
    <property type="project" value="InterPro"/>
</dbReference>
<name>A0A6C0EVF6_9ZZZZ</name>
<dbReference type="AlphaFoldDB" id="A0A6C0EVF6"/>
<dbReference type="InterPro" id="IPR043928">
    <property type="entry name" value="DNVP"/>
</dbReference>
<organism evidence="2">
    <name type="scientific">viral metagenome</name>
    <dbReference type="NCBI Taxonomy" id="1070528"/>
    <lineage>
        <taxon>unclassified sequences</taxon>
        <taxon>metagenomes</taxon>
        <taxon>organismal metagenomes</taxon>
    </lineage>
</organism>
<dbReference type="Pfam" id="PF19060">
    <property type="entry name" value="DVNP"/>
    <property type="match status" value="1"/>
</dbReference>
<feature type="compositionally biased region" description="Basic residues" evidence="1">
    <location>
        <begin position="91"/>
        <end position="104"/>
    </location>
</feature>
<dbReference type="GO" id="GO:0051276">
    <property type="term" value="P:chromosome organization"/>
    <property type="evidence" value="ECO:0007669"/>
    <property type="project" value="InterPro"/>
</dbReference>
<dbReference type="EMBL" id="MN738917">
    <property type="protein sequence ID" value="QHT31255.1"/>
    <property type="molecule type" value="Genomic_DNA"/>
</dbReference>
<reference evidence="2" key="1">
    <citation type="journal article" date="2020" name="Nature">
        <title>Giant virus diversity and host interactions through global metagenomics.</title>
        <authorList>
            <person name="Schulz F."/>
            <person name="Roux S."/>
            <person name="Paez-Espino D."/>
            <person name="Jungbluth S."/>
            <person name="Walsh D.A."/>
            <person name="Denef V.J."/>
            <person name="McMahon K.D."/>
            <person name="Konstantinidis K.T."/>
            <person name="Eloe-Fadrosh E.A."/>
            <person name="Kyrpides N.C."/>
            <person name="Woyke T."/>
        </authorList>
    </citation>
    <scope>NUCLEOTIDE SEQUENCE</scope>
    <source>
        <strain evidence="2">GVMAG-M-3300009155-2</strain>
    </source>
</reference>